<organism evidence="2 3">
    <name type="scientific">Klebsiella michiganensis</name>
    <dbReference type="NCBI Taxonomy" id="1134687"/>
    <lineage>
        <taxon>Bacteria</taxon>
        <taxon>Pseudomonadati</taxon>
        <taxon>Pseudomonadota</taxon>
        <taxon>Gammaproteobacteria</taxon>
        <taxon>Enterobacterales</taxon>
        <taxon>Enterobacteriaceae</taxon>
        <taxon>Klebsiella/Raoultella group</taxon>
        <taxon>Klebsiella</taxon>
    </lineage>
</organism>
<accession>A0A7H4MWQ9</accession>
<dbReference type="InterPro" id="IPR026891">
    <property type="entry name" value="Fn3-like"/>
</dbReference>
<sequence>MPGKRWCKFIFRLRRGALGKPTRVLVAFAKTRLLQPGESETLTLSFRWNALLRWMIAGLPDIQHCYVMEPGLYRLLLGNSVRDLQPLPVDGEAGYSQKALRVLSCHQQVLARRCLSYV</sequence>
<dbReference type="AlphaFoldDB" id="A0A7H4MWQ9"/>
<name>A0A7H4MWQ9_9ENTR</name>
<protein>
    <submittedName>
        <fullName evidence="2">Beta-glucosidase</fullName>
    </submittedName>
</protein>
<dbReference type="Gene3D" id="2.60.40.10">
    <property type="entry name" value="Immunoglobulins"/>
    <property type="match status" value="1"/>
</dbReference>
<feature type="domain" description="Fibronectin type III-like" evidence="1">
    <location>
        <begin position="12"/>
        <end position="81"/>
    </location>
</feature>
<proteinExistence type="predicted"/>
<evidence type="ECO:0000313" key="3">
    <source>
        <dbReference type="Proteomes" id="UP000255050"/>
    </source>
</evidence>
<gene>
    <name evidence="2" type="ORF">NCTC11694_07137</name>
</gene>
<dbReference type="Proteomes" id="UP000255050">
    <property type="component" value="Unassembled WGS sequence"/>
</dbReference>
<dbReference type="InterPro" id="IPR013783">
    <property type="entry name" value="Ig-like_fold"/>
</dbReference>
<evidence type="ECO:0000313" key="2">
    <source>
        <dbReference type="EMBL" id="STT07522.1"/>
    </source>
</evidence>
<evidence type="ECO:0000259" key="1">
    <source>
        <dbReference type="SMART" id="SM01217"/>
    </source>
</evidence>
<reference evidence="2 3" key="1">
    <citation type="submission" date="2018-06" db="EMBL/GenBank/DDBJ databases">
        <authorList>
            <consortium name="Pathogen Informatics"/>
            <person name="Doyle S."/>
        </authorList>
    </citation>
    <scope>NUCLEOTIDE SEQUENCE [LARGE SCALE GENOMIC DNA]</scope>
    <source>
        <strain evidence="2 3">NCTC11694</strain>
    </source>
</reference>
<dbReference type="SMART" id="SM01217">
    <property type="entry name" value="Fn3_like"/>
    <property type="match status" value="1"/>
</dbReference>
<dbReference type="Pfam" id="PF14310">
    <property type="entry name" value="Fn3-like"/>
    <property type="match status" value="1"/>
</dbReference>
<comment type="caution">
    <text evidence="2">The sequence shown here is derived from an EMBL/GenBank/DDBJ whole genome shotgun (WGS) entry which is preliminary data.</text>
</comment>
<dbReference type="EMBL" id="UGJR01000006">
    <property type="protein sequence ID" value="STT07522.1"/>
    <property type="molecule type" value="Genomic_DNA"/>
</dbReference>